<dbReference type="Pfam" id="PF06936">
    <property type="entry name" value="Selenoprotein_S"/>
    <property type="match status" value="1"/>
</dbReference>
<keyword evidence="9 11" id="KW-0472">Membrane</keyword>
<feature type="region of interest" description="Disordered" evidence="10">
    <location>
        <begin position="113"/>
        <end position="164"/>
    </location>
</feature>
<comment type="subcellular location">
    <subcellularLocation>
        <location evidence="2">Cytoplasm</location>
    </subcellularLocation>
    <subcellularLocation>
        <location evidence="1">Endoplasmic reticulum membrane</location>
        <topology evidence="1">Single-pass membrane protein</topology>
    </subcellularLocation>
</comment>
<evidence type="ECO:0000256" key="2">
    <source>
        <dbReference type="ARBA" id="ARBA00004496"/>
    </source>
</evidence>
<dbReference type="OrthoDB" id="75792at2759"/>
<evidence type="ECO:0000313" key="13">
    <source>
        <dbReference type="Proteomes" id="UP000198287"/>
    </source>
</evidence>
<evidence type="ECO:0000256" key="8">
    <source>
        <dbReference type="ARBA" id="ARBA00022989"/>
    </source>
</evidence>
<dbReference type="PANTHER" id="PTHR28621:SF1">
    <property type="entry name" value="SELENOPROTEIN S"/>
    <property type="match status" value="1"/>
</dbReference>
<keyword evidence="5 11" id="KW-0812">Transmembrane</keyword>
<protein>
    <submittedName>
        <fullName evidence="12">Selenoprotein S</fullName>
    </submittedName>
</protein>
<evidence type="ECO:0000256" key="11">
    <source>
        <dbReference type="SAM" id="Phobius"/>
    </source>
</evidence>
<keyword evidence="8 11" id="KW-1133">Transmembrane helix</keyword>
<dbReference type="AlphaFoldDB" id="A0A226EU51"/>
<evidence type="ECO:0000256" key="10">
    <source>
        <dbReference type="SAM" id="MobiDB-lite"/>
    </source>
</evidence>
<keyword evidence="13" id="KW-1185">Reference proteome</keyword>
<dbReference type="EMBL" id="LNIX01000002">
    <property type="protein sequence ID" value="OXA60584.1"/>
    <property type="molecule type" value="Genomic_DNA"/>
</dbReference>
<dbReference type="GO" id="GO:0030970">
    <property type="term" value="P:retrograde protein transport, ER to cytosol"/>
    <property type="evidence" value="ECO:0007669"/>
    <property type="project" value="TreeGrafter"/>
</dbReference>
<dbReference type="GO" id="GO:0030968">
    <property type="term" value="P:endoplasmic reticulum unfolded protein response"/>
    <property type="evidence" value="ECO:0007669"/>
    <property type="project" value="TreeGrafter"/>
</dbReference>
<comment type="caution">
    <text evidence="12">The sequence shown here is derived from an EMBL/GenBank/DDBJ whole genome shotgun (WGS) entry which is preliminary data.</text>
</comment>
<evidence type="ECO:0000256" key="7">
    <source>
        <dbReference type="ARBA" id="ARBA00022933"/>
    </source>
</evidence>
<feature type="compositionally biased region" description="Basic and acidic residues" evidence="10">
    <location>
        <begin position="113"/>
        <end position="122"/>
    </location>
</feature>
<gene>
    <name evidence="12" type="ORF">Fcan01_06221</name>
</gene>
<dbReference type="InterPro" id="IPR009703">
    <property type="entry name" value="Selenoprotein_S"/>
</dbReference>
<proteinExistence type="inferred from homology"/>
<keyword evidence="6" id="KW-0256">Endoplasmic reticulum</keyword>
<accession>A0A226EU51</accession>
<evidence type="ECO:0000256" key="9">
    <source>
        <dbReference type="ARBA" id="ARBA00023136"/>
    </source>
</evidence>
<dbReference type="OMA" id="RVCFRRP"/>
<evidence type="ECO:0000256" key="4">
    <source>
        <dbReference type="ARBA" id="ARBA00022490"/>
    </source>
</evidence>
<evidence type="ECO:0000313" key="12">
    <source>
        <dbReference type="EMBL" id="OXA60584.1"/>
    </source>
</evidence>
<evidence type="ECO:0000256" key="1">
    <source>
        <dbReference type="ARBA" id="ARBA00004389"/>
    </source>
</evidence>
<dbReference type="Proteomes" id="UP000198287">
    <property type="component" value="Unassembled WGS sequence"/>
</dbReference>
<sequence length="164" mass="18415">MGDVVEEIIAEPEDPGVLATTFAFVHHLVRSYGWYLVLGLIGSYYLLRNRWRATAALEQPKTPQEIEALRSKEEQRLKSIQRLQKKYEEDAAIKAEKQKLLDEQKQQTRLAELEKLTKEADGQKLGNGAAPGTSKKSLRPEYNPLMGNSSSDRVCFRRPGGSGG</sequence>
<evidence type="ECO:0000256" key="5">
    <source>
        <dbReference type="ARBA" id="ARBA00022692"/>
    </source>
</evidence>
<dbReference type="GO" id="GO:0036502">
    <property type="term" value="C:Derlin-1-VIMP complex"/>
    <property type="evidence" value="ECO:0007669"/>
    <property type="project" value="TreeGrafter"/>
</dbReference>
<evidence type="ECO:0000256" key="3">
    <source>
        <dbReference type="ARBA" id="ARBA00011034"/>
    </source>
</evidence>
<name>A0A226EU51_FOLCA</name>
<dbReference type="PANTHER" id="PTHR28621">
    <property type="entry name" value="SELENOPROTEIN S"/>
    <property type="match status" value="1"/>
</dbReference>
<feature type="transmembrane region" description="Helical" evidence="11">
    <location>
        <begin position="32"/>
        <end position="47"/>
    </location>
</feature>
<keyword evidence="7" id="KW-0712">Selenocysteine</keyword>
<dbReference type="GO" id="GO:0036513">
    <property type="term" value="C:Derlin-1 retrotranslocation complex"/>
    <property type="evidence" value="ECO:0007669"/>
    <property type="project" value="TreeGrafter"/>
</dbReference>
<organism evidence="12 13">
    <name type="scientific">Folsomia candida</name>
    <name type="common">Springtail</name>
    <dbReference type="NCBI Taxonomy" id="158441"/>
    <lineage>
        <taxon>Eukaryota</taxon>
        <taxon>Metazoa</taxon>
        <taxon>Ecdysozoa</taxon>
        <taxon>Arthropoda</taxon>
        <taxon>Hexapoda</taxon>
        <taxon>Collembola</taxon>
        <taxon>Entomobryomorpha</taxon>
        <taxon>Isotomoidea</taxon>
        <taxon>Isotomidae</taxon>
        <taxon>Proisotominae</taxon>
        <taxon>Folsomia</taxon>
    </lineage>
</organism>
<reference evidence="12 13" key="1">
    <citation type="submission" date="2015-12" db="EMBL/GenBank/DDBJ databases">
        <title>The genome of Folsomia candida.</title>
        <authorList>
            <person name="Faddeeva A."/>
            <person name="Derks M.F."/>
            <person name="Anvar Y."/>
            <person name="Smit S."/>
            <person name="Van Straalen N."/>
            <person name="Roelofs D."/>
        </authorList>
    </citation>
    <scope>NUCLEOTIDE SEQUENCE [LARGE SCALE GENOMIC DNA]</scope>
    <source>
        <strain evidence="12 13">VU population</strain>
        <tissue evidence="12">Whole body</tissue>
    </source>
</reference>
<keyword evidence="4" id="KW-0963">Cytoplasm</keyword>
<evidence type="ECO:0000256" key="6">
    <source>
        <dbReference type="ARBA" id="ARBA00022824"/>
    </source>
</evidence>
<comment type="similarity">
    <text evidence="3">Belongs to the selenoprotein S family.</text>
</comment>